<dbReference type="EMBL" id="JBHPBY010000035">
    <property type="protein sequence ID" value="MFC1849380.1"/>
    <property type="molecule type" value="Genomic_DNA"/>
</dbReference>
<organism evidence="2 3">
    <name type="scientific">candidate division CSSED10-310 bacterium</name>
    <dbReference type="NCBI Taxonomy" id="2855610"/>
    <lineage>
        <taxon>Bacteria</taxon>
        <taxon>Bacteria division CSSED10-310</taxon>
    </lineage>
</organism>
<reference evidence="2 3" key="1">
    <citation type="submission" date="2024-09" db="EMBL/GenBank/DDBJ databases">
        <title>Laminarin stimulates single cell rates of sulfate reduction while oxygen inhibits transcriptomic activity in coastal marine sediment.</title>
        <authorList>
            <person name="Lindsay M."/>
            <person name="Orcutt B."/>
            <person name="Emerson D."/>
            <person name="Stepanauskas R."/>
            <person name="D'Angelo T."/>
        </authorList>
    </citation>
    <scope>NUCLEOTIDE SEQUENCE [LARGE SCALE GENOMIC DNA]</scope>
    <source>
        <strain evidence="2">SAG AM-311-K15</strain>
    </source>
</reference>
<comment type="caution">
    <text evidence="2">The sequence shown here is derived from an EMBL/GenBank/DDBJ whole genome shotgun (WGS) entry which is preliminary data.</text>
</comment>
<feature type="chain" id="PRO_5046988237" description="SH3b domain-containing protein" evidence="1">
    <location>
        <begin position="24"/>
        <end position="250"/>
    </location>
</feature>
<evidence type="ECO:0008006" key="4">
    <source>
        <dbReference type="Google" id="ProtNLM"/>
    </source>
</evidence>
<gene>
    <name evidence="2" type="ORF">ACFL27_04140</name>
</gene>
<dbReference type="Gene3D" id="2.30.30.40">
    <property type="entry name" value="SH3 Domains"/>
    <property type="match status" value="1"/>
</dbReference>
<dbReference type="Proteomes" id="UP001594351">
    <property type="component" value="Unassembled WGS sequence"/>
</dbReference>
<name>A0ABV6YT53_UNCC1</name>
<evidence type="ECO:0000256" key="1">
    <source>
        <dbReference type="SAM" id="SignalP"/>
    </source>
</evidence>
<accession>A0ABV6YT53</accession>
<keyword evidence="3" id="KW-1185">Reference proteome</keyword>
<evidence type="ECO:0000313" key="3">
    <source>
        <dbReference type="Proteomes" id="UP001594351"/>
    </source>
</evidence>
<keyword evidence="1" id="KW-0732">Signal</keyword>
<protein>
    <recommendedName>
        <fullName evidence="4">SH3b domain-containing protein</fullName>
    </recommendedName>
</protein>
<proteinExistence type="predicted"/>
<evidence type="ECO:0000313" key="2">
    <source>
        <dbReference type="EMBL" id="MFC1849380.1"/>
    </source>
</evidence>
<sequence>MIRKIYICLVFNILILPAPGSQAAEKYTLKFVTAHKLTVRSRPTVRSRKVGILTKGTRIYARRTTVSDTFRGVTDYWYKCKKPAGYVFGSYLSDVSLEEFVSPYCVIEWLGKRPDTFGCYLEKEFGFSHSKFNCSLQRYQIETDPCNKKTFYEGPPFPSFKKSRIHPLVEQITLYWEAGKLRAIDIVCKKRLNKTYIRKLFNLPGEGSFSDRNIYKIKIQDQKQRTRMLLEAFAPTIINEEDCLKYQRKK</sequence>
<feature type="signal peptide" evidence="1">
    <location>
        <begin position="1"/>
        <end position="23"/>
    </location>
</feature>